<feature type="region of interest" description="Disordered" evidence="7">
    <location>
        <begin position="160"/>
        <end position="185"/>
    </location>
</feature>
<evidence type="ECO:0000256" key="7">
    <source>
        <dbReference type="SAM" id="MobiDB-lite"/>
    </source>
</evidence>
<evidence type="ECO:0000256" key="4">
    <source>
        <dbReference type="ARBA" id="ARBA00022832"/>
    </source>
</evidence>
<protein>
    <recommendedName>
        <fullName evidence="8">Association with the SNF1 complex (ASC) domain-containing protein</fullName>
    </recommendedName>
</protein>
<dbReference type="Gene3D" id="6.20.250.60">
    <property type="match status" value="1"/>
</dbReference>
<accession>A0A8S1EMS4</accession>
<name>A0A8S1EMS4_9PELO</name>
<evidence type="ECO:0000256" key="6">
    <source>
        <dbReference type="ARBA" id="ARBA00025180"/>
    </source>
</evidence>
<dbReference type="Proteomes" id="UP000494206">
    <property type="component" value="Unassembled WGS sequence"/>
</dbReference>
<dbReference type="GO" id="GO:0005737">
    <property type="term" value="C:cytoplasm"/>
    <property type="evidence" value="ECO:0007669"/>
    <property type="project" value="TreeGrafter"/>
</dbReference>
<dbReference type="InterPro" id="IPR013783">
    <property type="entry name" value="Ig-like_fold"/>
</dbReference>
<dbReference type="InterPro" id="IPR014756">
    <property type="entry name" value="Ig_E-set"/>
</dbReference>
<comment type="function">
    <text evidence="6">Non-catalytic subunit of AMP-activated protein kinase (AMPK), an energy sensor protein kinase that plays a key role in regulating cellular energy metabolism. In response to reduction of intracellular ATP levels, AMPK activates energy-producing pathways and inhibits energy-consuming processes: inhibits protein, carbohydrate and lipid biosynthesis, as well as cell growth and proliferation. AMPK acts via direct phosphorylation of metabolic enzymes, and by longer-term effects via phosphorylation of transcription regulators. Also acts as a regulator of cellular polarity by remodeling the actin cytoskeleton; probably by indirectly activating myosin. Beta non-catalytic subunit acts as a scaffold on which the AMPK complex assembles, via its C-terminus that bridges alpha (PRKAA1 or PRKAA2) and gamma subunits (PRKAG1, PRKAG2 or PRKAG3).</text>
</comment>
<dbReference type="EMBL" id="CADEPM010000003">
    <property type="protein sequence ID" value="CAB3401298.1"/>
    <property type="molecule type" value="Genomic_DNA"/>
</dbReference>
<comment type="similarity">
    <text evidence="1">Belongs to the 5'-AMP-activated protein kinase beta subunit family.</text>
</comment>
<keyword evidence="4" id="KW-0276">Fatty acid metabolism</keyword>
<evidence type="ECO:0000256" key="2">
    <source>
        <dbReference type="ARBA" id="ARBA00022516"/>
    </source>
</evidence>
<dbReference type="SMART" id="SM01010">
    <property type="entry name" value="AMPKBI"/>
    <property type="match status" value="1"/>
</dbReference>
<keyword evidence="2" id="KW-0444">Lipid biosynthesis</keyword>
<dbReference type="FunFam" id="2.60.40.10:FF:000139">
    <property type="entry name" value="Protein kinase AMP-activated non-catalytic subunit beta 1"/>
    <property type="match status" value="1"/>
</dbReference>
<evidence type="ECO:0000256" key="1">
    <source>
        <dbReference type="ARBA" id="ARBA00010926"/>
    </source>
</evidence>
<dbReference type="Pfam" id="PF16561">
    <property type="entry name" value="AMPK1_CBM"/>
    <property type="match status" value="1"/>
</dbReference>
<dbReference type="Gene3D" id="2.60.40.10">
    <property type="entry name" value="Immunoglobulins"/>
    <property type="match status" value="1"/>
</dbReference>
<dbReference type="CDD" id="cd02859">
    <property type="entry name" value="E_set_AMPKbeta_like_N"/>
    <property type="match status" value="1"/>
</dbReference>
<dbReference type="AlphaFoldDB" id="A0A8S1EMS4"/>
<reference evidence="9 10" key="1">
    <citation type="submission" date="2020-04" db="EMBL/GenBank/DDBJ databases">
        <authorList>
            <person name="Laetsch R D."/>
            <person name="Stevens L."/>
            <person name="Kumar S."/>
            <person name="Blaxter L. M."/>
        </authorList>
    </citation>
    <scope>NUCLEOTIDE SEQUENCE [LARGE SCALE GENOMIC DNA]</scope>
</reference>
<feature type="region of interest" description="Disordered" evidence="7">
    <location>
        <begin position="1"/>
        <end position="29"/>
    </location>
</feature>
<evidence type="ECO:0000313" key="10">
    <source>
        <dbReference type="Proteomes" id="UP000494206"/>
    </source>
</evidence>
<dbReference type="PANTHER" id="PTHR10343:SF49">
    <property type="entry name" value="ASSOCIATION WITH THE SNF1 COMPLEX (ASC) DOMAIN-CONTAINING PROTEIN"/>
    <property type="match status" value="1"/>
</dbReference>
<dbReference type="GO" id="GO:0007165">
    <property type="term" value="P:signal transduction"/>
    <property type="evidence" value="ECO:0007669"/>
    <property type="project" value="TreeGrafter"/>
</dbReference>
<dbReference type="InterPro" id="IPR050827">
    <property type="entry name" value="CRP1_MDG1_kinase"/>
</dbReference>
<dbReference type="Pfam" id="PF04739">
    <property type="entry name" value="AMPKBI"/>
    <property type="match status" value="1"/>
</dbReference>
<keyword evidence="3" id="KW-0597">Phosphoprotein</keyword>
<dbReference type="InterPro" id="IPR037256">
    <property type="entry name" value="ASC_dom_sf"/>
</dbReference>
<dbReference type="GO" id="GO:0005634">
    <property type="term" value="C:nucleus"/>
    <property type="evidence" value="ECO:0007669"/>
    <property type="project" value="TreeGrafter"/>
</dbReference>
<evidence type="ECO:0000256" key="3">
    <source>
        <dbReference type="ARBA" id="ARBA00022553"/>
    </source>
</evidence>
<evidence type="ECO:0000313" key="9">
    <source>
        <dbReference type="EMBL" id="CAB3401298.1"/>
    </source>
</evidence>
<keyword evidence="5" id="KW-0443">Lipid metabolism</keyword>
<feature type="domain" description="Association with the SNF1 complex (ASC)" evidence="8">
    <location>
        <begin position="184"/>
        <end position="274"/>
    </location>
</feature>
<organism evidence="9 10">
    <name type="scientific">Caenorhabditis bovis</name>
    <dbReference type="NCBI Taxonomy" id="2654633"/>
    <lineage>
        <taxon>Eukaryota</taxon>
        <taxon>Metazoa</taxon>
        <taxon>Ecdysozoa</taxon>
        <taxon>Nematoda</taxon>
        <taxon>Chromadorea</taxon>
        <taxon>Rhabditida</taxon>
        <taxon>Rhabditina</taxon>
        <taxon>Rhabditomorpha</taxon>
        <taxon>Rhabditoidea</taxon>
        <taxon>Rhabditidae</taxon>
        <taxon>Peloderinae</taxon>
        <taxon>Caenorhabditis</taxon>
    </lineage>
</organism>
<evidence type="ECO:0000259" key="8">
    <source>
        <dbReference type="SMART" id="SM01010"/>
    </source>
</evidence>
<dbReference type="GO" id="GO:0031588">
    <property type="term" value="C:nucleotide-activated protein kinase complex"/>
    <property type="evidence" value="ECO:0007669"/>
    <property type="project" value="TreeGrafter"/>
</dbReference>
<dbReference type="SUPFAM" id="SSF160219">
    <property type="entry name" value="AMPKBI-like"/>
    <property type="match status" value="1"/>
</dbReference>
<sequence>MGNNQSGFPPGGKFDSQREAGSRRHRMMSDTAKIASQLLPSPNGPPVMFEDDDETKAGECPVVFRWSFSSSHSPKNVNICGSWDNWKTTIPMVKSTTDFTTIIDLPPGNYQYKFCVDGQWVVDDMQGKAPDPMGNENNVINIKDSDFAVFEALDQDFQSSNAGEVLRGDSDNTKASHDTPNDRELEKLRSFSQEIPSMELLKKAAGPPVIPPQLMQVLLNKETPESCDPNVLPEPNHTMLNHMYALSIKDSVMVLSSTQRYRKKYVTTLLYKPV</sequence>
<keyword evidence="10" id="KW-1185">Reference proteome</keyword>
<feature type="compositionally biased region" description="Basic and acidic residues" evidence="7">
    <location>
        <begin position="166"/>
        <end position="185"/>
    </location>
</feature>
<dbReference type="PANTHER" id="PTHR10343">
    <property type="entry name" value="5'-AMP-ACTIVATED PROTEIN KINASE , BETA SUBUNIT"/>
    <property type="match status" value="1"/>
</dbReference>
<comment type="caution">
    <text evidence="9">The sequence shown here is derived from an EMBL/GenBank/DDBJ whole genome shotgun (WGS) entry which is preliminary data.</text>
</comment>
<gene>
    <name evidence="9" type="ORF">CBOVIS_LOCUS4065</name>
</gene>
<dbReference type="GO" id="GO:0019901">
    <property type="term" value="F:protein kinase binding"/>
    <property type="evidence" value="ECO:0007669"/>
    <property type="project" value="TreeGrafter"/>
</dbReference>
<dbReference type="OrthoDB" id="531008at2759"/>
<proteinExistence type="inferred from homology"/>
<dbReference type="InterPro" id="IPR006828">
    <property type="entry name" value="ASC_dom"/>
</dbReference>
<dbReference type="SUPFAM" id="SSF81296">
    <property type="entry name" value="E set domains"/>
    <property type="match status" value="1"/>
</dbReference>
<dbReference type="InterPro" id="IPR032640">
    <property type="entry name" value="AMPK1_CBM"/>
</dbReference>
<dbReference type="GO" id="GO:0006631">
    <property type="term" value="P:fatty acid metabolic process"/>
    <property type="evidence" value="ECO:0007669"/>
    <property type="project" value="UniProtKB-KW"/>
</dbReference>
<evidence type="ECO:0000256" key="5">
    <source>
        <dbReference type="ARBA" id="ARBA00023098"/>
    </source>
</evidence>